<evidence type="ECO:0000313" key="2">
    <source>
        <dbReference type="Proteomes" id="UP000324748"/>
    </source>
</evidence>
<evidence type="ECO:0000313" key="1">
    <source>
        <dbReference type="EMBL" id="KAA1069182.1"/>
    </source>
</evidence>
<gene>
    <name evidence="1" type="ORF">PGT21_015436</name>
</gene>
<organism evidence="1 2">
    <name type="scientific">Puccinia graminis f. sp. tritici</name>
    <dbReference type="NCBI Taxonomy" id="56615"/>
    <lineage>
        <taxon>Eukaryota</taxon>
        <taxon>Fungi</taxon>
        <taxon>Dikarya</taxon>
        <taxon>Basidiomycota</taxon>
        <taxon>Pucciniomycotina</taxon>
        <taxon>Pucciniomycetes</taxon>
        <taxon>Pucciniales</taxon>
        <taxon>Pucciniaceae</taxon>
        <taxon>Puccinia</taxon>
    </lineage>
</organism>
<dbReference type="AlphaFoldDB" id="A0A5B0LXG1"/>
<reference evidence="1 2" key="1">
    <citation type="submission" date="2019-05" db="EMBL/GenBank/DDBJ databases">
        <title>Emergence of the Ug99 lineage of the wheat stem rust pathogen through somatic hybridization.</title>
        <authorList>
            <person name="Li F."/>
            <person name="Upadhyaya N.M."/>
            <person name="Sperschneider J."/>
            <person name="Matny O."/>
            <person name="Nguyen-Phuc H."/>
            <person name="Mago R."/>
            <person name="Raley C."/>
            <person name="Miller M.E."/>
            <person name="Silverstein K.A.T."/>
            <person name="Henningsen E."/>
            <person name="Hirsch C.D."/>
            <person name="Visser B."/>
            <person name="Pretorius Z.A."/>
            <person name="Steffenson B.J."/>
            <person name="Schwessinger B."/>
            <person name="Dodds P.N."/>
            <person name="Figueroa M."/>
        </authorList>
    </citation>
    <scope>NUCLEOTIDE SEQUENCE [LARGE SCALE GENOMIC DNA]</scope>
    <source>
        <strain evidence="1">21-0</strain>
    </source>
</reference>
<dbReference type="Proteomes" id="UP000324748">
    <property type="component" value="Unassembled WGS sequence"/>
</dbReference>
<sequence>MHHRLIITIFIANYWLEVKSRPWLKRYLPIPSLHGSTKKCHLSTQEEFKIPVNEETEIPICLEVQGLVNDVPGDKEISAHPELIKLVKESQILSSLPKKQREILFENWEKNYEKVISVDEEVNKILKLHKMVQINFEGNKRFKYNSEGKIKSVREYFESSKIKLQVLKEVRLLELANLYGSSNRRLIALLFTKNHDNAEIKVPQCIQNLPGDMVIQISHKIWTGIFQSLLEGIKQIILEHGSESNPLNKDIRNTFSPDLAWSTGTQDIFLSPFQP</sequence>
<comment type="caution">
    <text evidence="1">The sequence shown here is derived from an EMBL/GenBank/DDBJ whole genome shotgun (WGS) entry which is preliminary data.</text>
</comment>
<name>A0A5B0LXG1_PUCGR</name>
<keyword evidence="2" id="KW-1185">Reference proteome</keyword>
<proteinExistence type="predicted"/>
<dbReference type="EMBL" id="VSWC01000183">
    <property type="protein sequence ID" value="KAA1069182.1"/>
    <property type="molecule type" value="Genomic_DNA"/>
</dbReference>
<accession>A0A5B0LXG1</accession>
<protein>
    <submittedName>
        <fullName evidence="1">Uncharacterized protein</fullName>
    </submittedName>
</protein>